<gene>
    <name evidence="2" type="ORF">RB653_002723</name>
</gene>
<dbReference type="AlphaFoldDB" id="A0AAN7YYX4"/>
<organism evidence="2 3">
    <name type="scientific">Dictyostelium firmibasis</name>
    <dbReference type="NCBI Taxonomy" id="79012"/>
    <lineage>
        <taxon>Eukaryota</taxon>
        <taxon>Amoebozoa</taxon>
        <taxon>Evosea</taxon>
        <taxon>Eumycetozoa</taxon>
        <taxon>Dictyostelia</taxon>
        <taxon>Dictyosteliales</taxon>
        <taxon>Dictyosteliaceae</taxon>
        <taxon>Dictyostelium</taxon>
    </lineage>
</organism>
<feature type="compositionally biased region" description="Basic and acidic residues" evidence="1">
    <location>
        <begin position="78"/>
        <end position="89"/>
    </location>
</feature>
<keyword evidence="3" id="KW-1185">Reference proteome</keyword>
<proteinExistence type="predicted"/>
<feature type="region of interest" description="Disordered" evidence="1">
    <location>
        <begin position="60"/>
        <end position="100"/>
    </location>
</feature>
<accession>A0AAN7YYX4</accession>
<dbReference type="EMBL" id="JAVFKY010000004">
    <property type="protein sequence ID" value="KAK5577775.1"/>
    <property type="molecule type" value="Genomic_DNA"/>
</dbReference>
<evidence type="ECO:0000313" key="3">
    <source>
        <dbReference type="Proteomes" id="UP001344447"/>
    </source>
</evidence>
<comment type="caution">
    <text evidence="2">The sequence shown here is derived from an EMBL/GenBank/DDBJ whole genome shotgun (WGS) entry which is preliminary data.</text>
</comment>
<dbReference type="Proteomes" id="UP001344447">
    <property type="component" value="Unassembled WGS sequence"/>
</dbReference>
<evidence type="ECO:0000256" key="1">
    <source>
        <dbReference type="SAM" id="MobiDB-lite"/>
    </source>
</evidence>
<name>A0AAN7YYX4_9MYCE</name>
<reference evidence="2 3" key="1">
    <citation type="submission" date="2023-11" db="EMBL/GenBank/DDBJ databases">
        <title>Dfirmibasis_genome.</title>
        <authorList>
            <person name="Edelbroek B."/>
            <person name="Kjellin J."/>
            <person name="Jerlstrom-Hultqvist J."/>
            <person name="Soderbom F."/>
        </authorList>
    </citation>
    <scope>NUCLEOTIDE SEQUENCE [LARGE SCALE GENOMIC DNA]</scope>
    <source>
        <strain evidence="2 3">TNS-C-14</strain>
    </source>
</reference>
<sequence length="115" mass="13565">MSVLRKTVEIFQKTNKNIVIRTYSRSRYEEIEKLREGYGNAQAEENGLSKEIMDRIKNIRRQQPNYHEDTQDSGVYSSRKDDQSEKEPNNLKINGRKVSRDVPKDQVEIVSLKDY</sequence>
<protein>
    <submittedName>
        <fullName evidence="2">Uncharacterized protein</fullName>
    </submittedName>
</protein>
<evidence type="ECO:0000313" key="2">
    <source>
        <dbReference type="EMBL" id="KAK5577775.1"/>
    </source>
</evidence>